<evidence type="ECO:0000313" key="2">
    <source>
        <dbReference type="EMBL" id="ASJ14293.1"/>
    </source>
</evidence>
<evidence type="ECO:0000256" key="1">
    <source>
        <dbReference type="SAM" id="Phobius"/>
    </source>
</evidence>
<protein>
    <submittedName>
        <fullName evidence="2">Uncharacterized protein</fullName>
    </submittedName>
</protein>
<dbReference type="KEGG" id="trl:A3L10_03745"/>
<name>A0A2Z2N149_9EURY</name>
<feature type="transmembrane region" description="Helical" evidence="1">
    <location>
        <begin position="176"/>
        <end position="194"/>
    </location>
</feature>
<feature type="transmembrane region" description="Helical" evidence="1">
    <location>
        <begin position="105"/>
        <end position="124"/>
    </location>
</feature>
<reference evidence="2 3" key="1">
    <citation type="submission" date="2016-04" db="EMBL/GenBank/DDBJ databases">
        <title>Complete genome sequence of Thermococcus radiotolerans type strain EJ2.</title>
        <authorList>
            <person name="Oger P.M."/>
        </authorList>
    </citation>
    <scope>NUCLEOTIDE SEQUENCE [LARGE SCALE GENOMIC DNA]</scope>
    <source>
        <strain evidence="2 3">EJ2</strain>
    </source>
</reference>
<feature type="transmembrane region" description="Helical" evidence="1">
    <location>
        <begin position="136"/>
        <end position="156"/>
    </location>
</feature>
<accession>A0A2Z2N149</accession>
<dbReference type="RefSeq" id="WP_088866464.1">
    <property type="nucleotide sequence ID" value="NZ_CP015106.1"/>
</dbReference>
<dbReference type="Proteomes" id="UP000250085">
    <property type="component" value="Chromosome"/>
</dbReference>
<organism evidence="2 3">
    <name type="scientific">Thermococcus radiotolerans</name>
    <dbReference type="NCBI Taxonomy" id="187880"/>
    <lineage>
        <taxon>Archaea</taxon>
        <taxon>Methanobacteriati</taxon>
        <taxon>Methanobacteriota</taxon>
        <taxon>Thermococci</taxon>
        <taxon>Thermococcales</taxon>
        <taxon>Thermococcaceae</taxon>
        <taxon>Thermococcus</taxon>
    </lineage>
</organism>
<dbReference type="EMBL" id="CP015106">
    <property type="protein sequence ID" value="ASJ14293.1"/>
    <property type="molecule type" value="Genomic_DNA"/>
</dbReference>
<proteinExistence type="predicted"/>
<dbReference type="OrthoDB" id="87571at2157"/>
<keyword evidence="1" id="KW-0472">Membrane</keyword>
<feature type="transmembrane region" description="Helical" evidence="1">
    <location>
        <begin position="72"/>
        <end position="93"/>
    </location>
</feature>
<keyword evidence="1" id="KW-1133">Transmembrane helix</keyword>
<keyword evidence="1" id="KW-0812">Transmembrane</keyword>
<gene>
    <name evidence="2" type="ORF">A3L10_03745</name>
</gene>
<keyword evidence="3" id="KW-1185">Reference proteome</keyword>
<feature type="transmembrane region" description="Helical" evidence="1">
    <location>
        <begin position="32"/>
        <end position="52"/>
    </location>
</feature>
<sequence>MRTWEKGVIMGARAIVFLGLISALMYGKFDQIYAAAAGFVSLFVPSFVRWIYPKPSRKIWPWVSPFYNDSVYALFAIFMAAHITFLNVPFIHLDLYNQFWKGADIPSHYLGGLVTWVIFNEVVLESSRTYNLHWSPLKIISISLFALVLVGVAWEFFEVVLQPNMPWLHESMRNKIQDVVMELLGFGTGIAMVLKWEYPYSMKKPLENAPVRFGATSVDILPPPEHVKE</sequence>
<feature type="transmembrane region" description="Helical" evidence="1">
    <location>
        <begin position="7"/>
        <end position="26"/>
    </location>
</feature>
<dbReference type="AlphaFoldDB" id="A0A2Z2N149"/>
<evidence type="ECO:0000313" key="3">
    <source>
        <dbReference type="Proteomes" id="UP000250085"/>
    </source>
</evidence>
<dbReference type="GeneID" id="33327931"/>